<dbReference type="PANTHER" id="PTHR34222">
    <property type="entry name" value="GAG_PRE-INTEGRS DOMAIN-CONTAINING PROTEIN"/>
    <property type="match status" value="1"/>
</dbReference>
<feature type="region of interest" description="Disordered" evidence="1">
    <location>
        <begin position="446"/>
        <end position="469"/>
    </location>
</feature>
<dbReference type="AlphaFoldDB" id="A0A7J0HFZ9"/>
<comment type="caution">
    <text evidence="2">The sequence shown here is derived from an EMBL/GenBank/DDBJ whole genome shotgun (WGS) entry which is preliminary data.</text>
</comment>
<evidence type="ECO:0000313" key="3">
    <source>
        <dbReference type="Proteomes" id="UP000585474"/>
    </source>
</evidence>
<name>A0A7J0HFZ9_9ERIC</name>
<feature type="region of interest" description="Disordered" evidence="1">
    <location>
        <begin position="136"/>
        <end position="159"/>
    </location>
</feature>
<dbReference type="EMBL" id="BJWL01000029">
    <property type="protein sequence ID" value="GFZ21988.1"/>
    <property type="molecule type" value="Genomic_DNA"/>
</dbReference>
<feature type="compositionally biased region" description="Gly residues" evidence="1">
    <location>
        <begin position="450"/>
        <end position="464"/>
    </location>
</feature>
<evidence type="ECO:0000256" key="1">
    <source>
        <dbReference type="SAM" id="MobiDB-lite"/>
    </source>
</evidence>
<feature type="compositionally biased region" description="Low complexity" evidence="1">
    <location>
        <begin position="136"/>
        <end position="148"/>
    </location>
</feature>
<dbReference type="Proteomes" id="UP000585474">
    <property type="component" value="Unassembled WGS sequence"/>
</dbReference>
<organism evidence="2 3">
    <name type="scientific">Actinidia rufa</name>
    <dbReference type="NCBI Taxonomy" id="165716"/>
    <lineage>
        <taxon>Eukaryota</taxon>
        <taxon>Viridiplantae</taxon>
        <taxon>Streptophyta</taxon>
        <taxon>Embryophyta</taxon>
        <taxon>Tracheophyta</taxon>
        <taxon>Spermatophyta</taxon>
        <taxon>Magnoliopsida</taxon>
        <taxon>eudicotyledons</taxon>
        <taxon>Gunneridae</taxon>
        <taxon>Pentapetalae</taxon>
        <taxon>asterids</taxon>
        <taxon>Ericales</taxon>
        <taxon>Actinidiaceae</taxon>
        <taxon>Actinidia</taxon>
    </lineage>
</organism>
<accession>A0A7J0HFZ9</accession>
<feature type="region of interest" description="Disordered" evidence="1">
    <location>
        <begin position="573"/>
        <end position="627"/>
    </location>
</feature>
<dbReference type="PANTHER" id="PTHR34222:SF100">
    <property type="entry name" value="CCHC-TYPE DOMAIN-CONTAINING PROTEIN"/>
    <property type="match status" value="1"/>
</dbReference>
<reference evidence="2 3" key="1">
    <citation type="submission" date="2019-07" db="EMBL/GenBank/DDBJ databases">
        <title>De Novo Assembly of kiwifruit Actinidia rufa.</title>
        <authorList>
            <person name="Sugita-Konishi S."/>
            <person name="Sato K."/>
            <person name="Mori E."/>
            <person name="Abe Y."/>
            <person name="Kisaki G."/>
            <person name="Hamano K."/>
            <person name="Suezawa K."/>
            <person name="Otani M."/>
            <person name="Fukuda T."/>
            <person name="Manabe T."/>
            <person name="Gomi K."/>
            <person name="Tabuchi M."/>
            <person name="Akimitsu K."/>
            <person name="Kataoka I."/>
        </authorList>
    </citation>
    <scope>NUCLEOTIDE SEQUENCE [LARGE SCALE GENOMIC DNA]</scope>
    <source>
        <strain evidence="3">cv. Fuchu</strain>
    </source>
</reference>
<evidence type="ECO:0000313" key="2">
    <source>
        <dbReference type="EMBL" id="GFZ21988.1"/>
    </source>
</evidence>
<sequence length="875" mass="88084">MAQIPPPKGFYLYITSPITVDYSSDALTLTATKLSVKAAQTLTATTSSPRLYSHHQQPCPACTVQPSTALCSPVPCVVQTATTQPSLSSSHAAPPPAAPAPDHAALPLHCAAKPAPAVLPHSSLCSPVHSQPAYAAQPCTAQSSQPQSSQPPSPAQPSPCILQSSHAALEVAPAHMVPVPSPIPVSLSHSQPAQRVTSVFVEWKELLCLVSFVLALPWWKTQDPLDSGKEPKPAESDPKFDEWVSDNCIILGWMFNSMEDRVYHMFMYHDTVHGLWTALTQMYAHARNESRIFELYREISHASQTSFGLSVADYFGYLQTRWEELAQYEPLSDFPSDGAVESKRLDRRHTYQFLMGLKSEFEALRTQILNTSPLPSLYEAFAIVDGDERRRRLLPSPSLPESSPIVPDQRAFAATSGSHLYCQHCHKTGHLIHRCWALHPELKQQFSRPRGGGRGGGRSGGRGRGTPRTGAIAEVEPIPAALPDFKTTSAPDCSAAVPLGVSYCLSVLWAHSRYSCRDSYCSSWCYDPATRHMYHSFDVTFLETVPFFSDSTPSPGSGSEILAADELIHPRPLPILEPPLSTQDRSTPPPNGSLPPIASQDPPRAQAPLPVSSPESGISPPLVPDIPPPRYPTRPWSDLHTGGILNGLASVVYPLSAQVIQVSCRGLGGGGGFGGGGGGGLGGGGGAGGGSGFGGGVGGGGGLGGGGGGGFGGGGGRGLGAGSGFGGGVGGGCGKESAISRKLVSTTEGSFEEEKFFHRGGGGLGGGGGGGFGGGGGGGLGGGGGAGGGSGFGGGVGGGGGLGGGGGGGFGGGGGGGLGGGSGFGGGAGGGYGGGLGGGAGGGGGFGGGGGGGLGGGAGGGYGGGAGGGIGGGFP</sequence>
<dbReference type="PRINTS" id="PR01228">
    <property type="entry name" value="EGGSHELL"/>
</dbReference>
<protein>
    <submittedName>
        <fullName evidence="2">Glycine-rich protein 5</fullName>
    </submittedName>
</protein>
<proteinExistence type="predicted"/>
<keyword evidence="3" id="KW-1185">Reference proteome</keyword>
<gene>
    <name evidence="2" type="ORF">Acr_29g0011500</name>
</gene>